<dbReference type="Proteomes" id="UP001596302">
    <property type="component" value="Unassembled WGS sequence"/>
</dbReference>
<gene>
    <name evidence="1" type="ORF">ACFQE5_05495</name>
</gene>
<proteinExistence type="predicted"/>
<comment type="caution">
    <text evidence="1">The sequence shown here is derived from an EMBL/GenBank/DDBJ whole genome shotgun (WGS) entry which is preliminary data.</text>
</comment>
<accession>A0ABW1IZ02</accession>
<protein>
    <submittedName>
        <fullName evidence="1">Uncharacterized protein</fullName>
    </submittedName>
</protein>
<name>A0ABW1IZ02_9PSEU</name>
<evidence type="ECO:0000313" key="2">
    <source>
        <dbReference type="Proteomes" id="UP001596302"/>
    </source>
</evidence>
<dbReference type="EMBL" id="JBHSQW010000011">
    <property type="protein sequence ID" value="MFC5993666.1"/>
    <property type="molecule type" value="Genomic_DNA"/>
</dbReference>
<dbReference type="RefSeq" id="WP_379583493.1">
    <property type="nucleotide sequence ID" value="NZ_JBHSQW010000011.1"/>
</dbReference>
<sequence length="67" mass="7683">MTRIEVLDFVAEAFDTVPVRPHTLVEVAVRNGARDVLLAVLRRLPDVELREPWQLWDHLGEVPESLP</sequence>
<reference evidence="2" key="1">
    <citation type="journal article" date="2019" name="Int. J. Syst. Evol. Microbiol.">
        <title>The Global Catalogue of Microorganisms (GCM) 10K type strain sequencing project: providing services to taxonomists for standard genome sequencing and annotation.</title>
        <authorList>
            <consortium name="The Broad Institute Genomics Platform"/>
            <consortium name="The Broad Institute Genome Sequencing Center for Infectious Disease"/>
            <person name="Wu L."/>
            <person name="Ma J."/>
        </authorList>
    </citation>
    <scope>NUCLEOTIDE SEQUENCE [LARGE SCALE GENOMIC DNA]</scope>
    <source>
        <strain evidence="2">CCM 8391</strain>
    </source>
</reference>
<organism evidence="1 2">
    <name type="scientific">Pseudonocardia hispaniensis</name>
    <dbReference type="NCBI Taxonomy" id="904933"/>
    <lineage>
        <taxon>Bacteria</taxon>
        <taxon>Bacillati</taxon>
        <taxon>Actinomycetota</taxon>
        <taxon>Actinomycetes</taxon>
        <taxon>Pseudonocardiales</taxon>
        <taxon>Pseudonocardiaceae</taxon>
        <taxon>Pseudonocardia</taxon>
    </lineage>
</organism>
<keyword evidence="2" id="KW-1185">Reference proteome</keyword>
<evidence type="ECO:0000313" key="1">
    <source>
        <dbReference type="EMBL" id="MFC5993666.1"/>
    </source>
</evidence>